<reference evidence="3" key="1">
    <citation type="journal article" date="2021" name="IMA Fungus">
        <title>Genomic characterization of three marine fungi, including Emericellopsis atlantica sp. nov. with signatures of a generalist lifestyle and marine biomass degradation.</title>
        <authorList>
            <person name="Hagestad O.C."/>
            <person name="Hou L."/>
            <person name="Andersen J.H."/>
            <person name="Hansen E.H."/>
            <person name="Altermark B."/>
            <person name="Li C."/>
            <person name="Kuhnert E."/>
            <person name="Cox R.J."/>
            <person name="Crous P.W."/>
            <person name="Spatafora J.W."/>
            <person name="Lail K."/>
            <person name="Amirebrahimi M."/>
            <person name="Lipzen A."/>
            <person name="Pangilinan J."/>
            <person name="Andreopoulos W."/>
            <person name="Hayes R.D."/>
            <person name="Ng V."/>
            <person name="Grigoriev I.V."/>
            <person name="Jackson S.A."/>
            <person name="Sutton T.D.S."/>
            <person name="Dobson A.D.W."/>
            <person name="Rama T."/>
        </authorList>
    </citation>
    <scope>NUCLEOTIDE SEQUENCE</scope>
    <source>
        <strain evidence="3">TRa018bII</strain>
    </source>
</reference>
<keyword evidence="4" id="KW-1185">Reference proteome</keyword>
<dbReference type="AlphaFoldDB" id="A0A9P7Y9X0"/>
<feature type="region of interest" description="Disordered" evidence="1">
    <location>
        <begin position="439"/>
        <end position="462"/>
    </location>
</feature>
<dbReference type="SUPFAM" id="SSF46938">
    <property type="entry name" value="CRAL/TRIO N-terminal domain"/>
    <property type="match status" value="1"/>
</dbReference>
<dbReference type="OrthoDB" id="43460at2759"/>
<dbReference type="SMART" id="SM00516">
    <property type="entry name" value="SEC14"/>
    <property type="match status" value="1"/>
</dbReference>
<feature type="domain" description="CRAL-TRIO" evidence="2">
    <location>
        <begin position="201"/>
        <end position="346"/>
    </location>
</feature>
<dbReference type="InterPro" id="IPR001251">
    <property type="entry name" value="CRAL-TRIO_dom"/>
</dbReference>
<comment type="caution">
    <text evidence="3">The sequence shown here is derived from an EMBL/GenBank/DDBJ whole genome shotgun (WGS) entry which is preliminary data.</text>
</comment>
<dbReference type="PANTHER" id="PTHR46590:SF1">
    <property type="entry name" value="PHOSPHATIDYLINOSITOL TRANSFER PROTEIN CSR1"/>
    <property type="match status" value="1"/>
</dbReference>
<feature type="region of interest" description="Disordered" evidence="1">
    <location>
        <begin position="38"/>
        <end position="94"/>
    </location>
</feature>
<evidence type="ECO:0000313" key="3">
    <source>
        <dbReference type="EMBL" id="KAG9229849.1"/>
    </source>
</evidence>
<dbReference type="Proteomes" id="UP000824998">
    <property type="component" value="Unassembled WGS sequence"/>
</dbReference>
<evidence type="ECO:0000256" key="1">
    <source>
        <dbReference type="SAM" id="MobiDB-lite"/>
    </source>
</evidence>
<gene>
    <name evidence="3" type="ORF">BJ875DRAFT_386466</name>
</gene>
<dbReference type="SMART" id="SM01100">
    <property type="entry name" value="CRAL_TRIO_N"/>
    <property type="match status" value="1"/>
</dbReference>
<dbReference type="Gene3D" id="3.40.525.10">
    <property type="entry name" value="CRAL-TRIO lipid binding domain"/>
    <property type="match status" value="1"/>
</dbReference>
<dbReference type="InterPro" id="IPR052432">
    <property type="entry name" value="PITP/CRAL-TRIO"/>
</dbReference>
<evidence type="ECO:0000313" key="4">
    <source>
        <dbReference type="Proteomes" id="UP000824998"/>
    </source>
</evidence>
<feature type="compositionally biased region" description="Basic and acidic residues" evidence="1">
    <location>
        <begin position="68"/>
        <end position="77"/>
    </location>
</feature>
<dbReference type="EMBL" id="MU251726">
    <property type="protein sequence ID" value="KAG9229849.1"/>
    <property type="molecule type" value="Genomic_DNA"/>
</dbReference>
<dbReference type="SUPFAM" id="SSF52087">
    <property type="entry name" value="CRAL/TRIO domain"/>
    <property type="match status" value="1"/>
</dbReference>
<dbReference type="InterPro" id="IPR036865">
    <property type="entry name" value="CRAL-TRIO_dom_sf"/>
</dbReference>
<dbReference type="Pfam" id="PF03765">
    <property type="entry name" value="CRAL_TRIO_N"/>
    <property type="match status" value="1"/>
</dbReference>
<dbReference type="Pfam" id="PF00650">
    <property type="entry name" value="CRAL_TRIO"/>
    <property type="match status" value="1"/>
</dbReference>
<name>A0A9P7Y9X0_9HELO</name>
<proteinExistence type="predicted"/>
<dbReference type="PROSITE" id="PS50191">
    <property type="entry name" value="CRAL_TRIO"/>
    <property type="match status" value="1"/>
</dbReference>
<protein>
    <submittedName>
        <fullName evidence="3">Phosphatidylinositol transfer protein CSR1</fullName>
    </submittedName>
</protein>
<organism evidence="3 4">
    <name type="scientific">Amylocarpus encephaloides</name>
    <dbReference type="NCBI Taxonomy" id="45428"/>
    <lineage>
        <taxon>Eukaryota</taxon>
        <taxon>Fungi</taxon>
        <taxon>Dikarya</taxon>
        <taxon>Ascomycota</taxon>
        <taxon>Pezizomycotina</taxon>
        <taxon>Leotiomycetes</taxon>
        <taxon>Helotiales</taxon>
        <taxon>Helotiales incertae sedis</taxon>
        <taxon>Amylocarpus</taxon>
    </lineage>
</organism>
<dbReference type="CDD" id="cd00170">
    <property type="entry name" value="SEC14"/>
    <property type="match status" value="1"/>
</dbReference>
<dbReference type="InterPro" id="IPR011074">
    <property type="entry name" value="CRAL/TRIO_N_dom"/>
</dbReference>
<evidence type="ECO:0000259" key="2">
    <source>
        <dbReference type="PROSITE" id="PS50191"/>
    </source>
</evidence>
<accession>A0A9P7Y9X0</accession>
<sequence length="462" mass="52447">MPQENQVGRVGHLTPEQEEKLKELWVLTLEVFGVLEKQQNGSADAEATSDTTDSKKPKKKRMTIFRRSQNDDADSIKSSKSGVKTPTGLEDDKYGQTKEFHDAIANQSPESLRATFWSMVKHDHPDALLLRFLRARKWDVGKALVMMISTMKWRAKDVHVDDDVMKNGELELVADSQGDDAAKRKLGEDFLAQMRMGKSFFHGLDREGRPVCIVRARLHRQGEQSEESLERYTVFTIETGRMILSPPTDTACVIFDLTGFSMANMDYTPVKFMIKCFEANYPESLGVVLVHKAPWIFQGIWKIIRGWLDPVVAAKVNFTNNEQELEAFIPRSNIIKELGGEEDWEYEYIEPSDTENSTMKDTASRDKLLLERETTVNAYEAATKEWINGANVKDIRNEIAATLRDGYWILDLYVRAKSYYDRVGLILNGGKINFYPTRAEASKETVPNGAPKPAETSEADLD</sequence>
<dbReference type="InterPro" id="IPR036273">
    <property type="entry name" value="CRAL/TRIO_N_dom_sf"/>
</dbReference>
<dbReference type="PANTHER" id="PTHR46590">
    <property type="entry name" value="PHOSPHATIDYLINOSITOL TRANSFER PROTEIN CSR1-RELATED"/>
    <property type="match status" value="1"/>
</dbReference>